<protein>
    <recommendedName>
        <fullName evidence="4">EamA domain-containing protein</fullName>
    </recommendedName>
</protein>
<dbReference type="KEGG" id="saqi:AXG55_02325"/>
<dbReference type="PANTHER" id="PTHR34821">
    <property type="entry name" value="INNER MEMBRANE PROTEIN YDCZ"/>
    <property type="match status" value="1"/>
</dbReference>
<evidence type="ECO:0008006" key="4">
    <source>
        <dbReference type="Google" id="ProtNLM"/>
    </source>
</evidence>
<keyword evidence="1" id="KW-1133">Transmembrane helix</keyword>
<feature type="transmembrane region" description="Helical" evidence="1">
    <location>
        <begin position="72"/>
        <end position="99"/>
    </location>
</feature>
<dbReference type="OrthoDB" id="9097160at2"/>
<feature type="transmembrane region" description="Helical" evidence="1">
    <location>
        <begin position="119"/>
        <end position="136"/>
    </location>
</feature>
<evidence type="ECO:0000256" key="1">
    <source>
        <dbReference type="SAM" id="Phobius"/>
    </source>
</evidence>
<dbReference type="RefSeq" id="WP_148696524.1">
    <property type="nucleotide sequence ID" value="NZ_CP017834.1"/>
</dbReference>
<evidence type="ECO:0000313" key="3">
    <source>
        <dbReference type="Proteomes" id="UP000184731"/>
    </source>
</evidence>
<keyword evidence="1" id="KW-0472">Membrane</keyword>
<dbReference type="GO" id="GO:0005886">
    <property type="term" value="C:plasma membrane"/>
    <property type="evidence" value="ECO:0007669"/>
    <property type="project" value="TreeGrafter"/>
</dbReference>
<dbReference type="EMBL" id="CP017834">
    <property type="protein sequence ID" value="APJ02816.1"/>
    <property type="molecule type" value="Genomic_DNA"/>
</dbReference>
<dbReference type="InterPro" id="IPR006750">
    <property type="entry name" value="YdcZ"/>
</dbReference>
<dbReference type="PANTHER" id="PTHR34821:SF2">
    <property type="entry name" value="INNER MEMBRANE PROTEIN YDCZ"/>
    <property type="match status" value="1"/>
</dbReference>
<organism evidence="2 3">
    <name type="scientific">Silvanigrella aquatica</name>
    <dbReference type="NCBI Taxonomy" id="1915309"/>
    <lineage>
        <taxon>Bacteria</taxon>
        <taxon>Pseudomonadati</taxon>
        <taxon>Bdellovibrionota</taxon>
        <taxon>Oligoflexia</taxon>
        <taxon>Silvanigrellales</taxon>
        <taxon>Silvanigrellaceae</taxon>
        <taxon>Silvanigrella</taxon>
    </lineage>
</organism>
<sequence length="154" mass="17104">MTFFILLAILNGIVIGINRSVNGKLSFSAGPLKASFWNHAVGFLLLTLLVYFFDSFQYFTNVIIPPTSLLGGVLGAFFVILSCFVFTKLGAVKTALFVISGQMISSLLIDFNFKNMTSIIAQILGIILIIFGIYLSKVDKVRFLQLNLKKYFVK</sequence>
<name>A0A1L4CXZ9_9BACT</name>
<keyword evidence="1" id="KW-0812">Transmembrane</keyword>
<reference evidence="2 3" key="1">
    <citation type="submission" date="2016-10" db="EMBL/GenBank/DDBJ databases">
        <title>Silvanigrella aquatica sp. nov., isolated from a freshwater lake located in the Black Forest, Germany, description of Silvanigrellaceae fam. nov., Silvanigrellales ord. nov., reclassification of the order Bdellovibrionales in the class Oligoflexia, reclassification of the families Bacteriovoracaceae and Halobacteriovoraceae in the new order Bacteriovoracales ord. nov., and reclassification of the family Pseudobacteriovoracaceae in the order Oligoflexiales.</title>
        <authorList>
            <person name="Hahn M.W."/>
            <person name="Schmidt J."/>
            <person name="Koll U."/>
            <person name="Rohde M."/>
            <person name="Verbag S."/>
            <person name="Pitt A."/>
            <person name="Nakai R."/>
            <person name="Naganuma T."/>
            <person name="Lang E."/>
        </authorList>
    </citation>
    <scope>NUCLEOTIDE SEQUENCE [LARGE SCALE GENOMIC DNA]</scope>
    <source>
        <strain evidence="2 3">MWH-Nonnen-W8red</strain>
    </source>
</reference>
<evidence type="ECO:0000313" key="2">
    <source>
        <dbReference type="EMBL" id="APJ02816.1"/>
    </source>
</evidence>
<proteinExistence type="predicted"/>
<dbReference type="Pfam" id="PF04657">
    <property type="entry name" value="DMT_YdcZ"/>
    <property type="match status" value="1"/>
</dbReference>
<dbReference type="Proteomes" id="UP000184731">
    <property type="component" value="Chromosome"/>
</dbReference>
<feature type="transmembrane region" description="Helical" evidence="1">
    <location>
        <begin position="40"/>
        <end position="60"/>
    </location>
</feature>
<keyword evidence="3" id="KW-1185">Reference proteome</keyword>
<accession>A0A1L4CXZ9</accession>
<dbReference type="STRING" id="1915309.AXG55_02325"/>
<dbReference type="AlphaFoldDB" id="A0A1L4CXZ9"/>
<gene>
    <name evidence="2" type="ORF">AXG55_02325</name>
</gene>